<keyword evidence="14" id="KW-1185">Reference proteome</keyword>
<evidence type="ECO:0000256" key="3">
    <source>
        <dbReference type="ARBA" id="ARBA00022475"/>
    </source>
</evidence>
<dbReference type="Pfam" id="PF00005">
    <property type="entry name" value="ABC_tran"/>
    <property type="match status" value="1"/>
</dbReference>
<feature type="domain" description="ABC transmembrane type-1" evidence="12">
    <location>
        <begin position="33"/>
        <end position="317"/>
    </location>
</feature>
<evidence type="ECO:0000256" key="8">
    <source>
        <dbReference type="ARBA" id="ARBA00022989"/>
    </source>
</evidence>
<organism evidence="13 14">
    <name type="scientific">Nonomuraea cypriaca</name>
    <dbReference type="NCBI Taxonomy" id="1187855"/>
    <lineage>
        <taxon>Bacteria</taxon>
        <taxon>Bacillati</taxon>
        <taxon>Actinomycetota</taxon>
        <taxon>Actinomycetes</taxon>
        <taxon>Streptosporangiales</taxon>
        <taxon>Streptosporangiaceae</taxon>
        <taxon>Nonomuraea</taxon>
    </lineage>
</organism>
<evidence type="ECO:0000256" key="2">
    <source>
        <dbReference type="ARBA" id="ARBA00022448"/>
    </source>
</evidence>
<evidence type="ECO:0000256" key="4">
    <source>
        <dbReference type="ARBA" id="ARBA00022519"/>
    </source>
</evidence>
<evidence type="ECO:0000259" key="12">
    <source>
        <dbReference type="PROSITE" id="PS50929"/>
    </source>
</evidence>
<dbReference type="InterPro" id="IPR011527">
    <property type="entry name" value="ABC1_TM_dom"/>
</dbReference>
<dbReference type="SUPFAM" id="SSF52540">
    <property type="entry name" value="P-loop containing nucleoside triphosphate hydrolases"/>
    <property type="match status" value="1"/>
</dbReference>
<keyword evidence="2" id="KW-0813">Transport</keyword>
<name>A0A931AGF0_9ACTN</name>
<dbReference type="Pfam" id="PF00664">
    <property type="entry name" value="ABC_membrane"/>
    <property type="match status" value="1"/>
</dbReference>
<dbReference type="InterPro" id="IPR003439">
    <property type="entry name" value="ABC_transporter-like_ATP-bd"/>
</dbReference>
<dbReference type="EMBL" id="JADOGI010000073">
    <property type="protein sequence ID" value="MBF8188717.1"/>
    <property type="molecule type" value="Genomic_DNA"/>
</dbReference>
<dbReference type="FunFam" id="3.40.50.300:FF:001001">
    <property type="entry name" value="Multidrug ABC transporter ATP-binding protein"/>
    <property type="match status" value="1"/>
</dbReference>
<feature type="transmembrane region" description="Helical" evidence="10">
    <location>
        <begin position="32"/>
        <end position="53"/>
    </location>
</feature>
<gene>
    <name evidence="13" type="ORF">ITP53_23890</name>
</gene>
<feature type="transmembrane region" description="Helical" evidence="10">
    <location>
        <begin position="148"/>
        <end position="170"/>
    </location>
</feature>
<feature type="transmembrane region" description="Helical" evidence="10">
    <location>
        <begin position="176"/>
        <end position="192"/>
    </location>
</feature>
<dbReference type="PROSITE" id="PS00211">
    <property type="entry name" value="ABC_TRANSPORTER_1"/>
    <property type="match status" value="1"/>
</dbReference>
<comment type="caution">
    <text evidence="13">The sequence shown here is derived from an EMBL/GenBank/DDBJ whole genome shotgun (WGS) entry which is preliminary data.</text>
</comment>
<dbReference type="SUPFAM" id="SSF90123">
    <property type="entry name" value="ABC transporter transmembrane region"/>
    <property type="match status" value="1"/>
</dbReference>
<dbReference type="PANTHER" id="PTHR43394:SF1">
    <property type="entry name" value="ATP-BINDING CASSETTE SUB-FAMILY B MEMBER 10, MITOCHONDRIAL"/>
    <property type="match status" value="1"/>
</dbReference>
<keyword evidence="7 13" id="KW-0067">ATP-binding</keyword>
<dbReference type="Gene3D" id="1.20.1560.10">
    <property type="entry name" value="ABC transporter type 1, transmembrane domain"/>
    <property type="match status" value="1"/>
</dbReference>
<reference evidence="13" key="1">
    <citation type="submission" date="2020-11" db="EMBL/GenBank/DDBJ databases">
        <title>Whole-genome analyses of Nonomuraea sp. K274.</title>
        <authorList>
            <person name="Veyisoglu A."/>
        </authorList>
    </citation>
    <scope>NUCLEOTIDE SEQUENCE</scope>
    <source>
        <strain evidence="13">K274</strain>
    </source>
</reference>
<evidence type="ECO:0000256" key="9">
    <source>
        <dbReference type="ARBA" id="ARBA00023136"/>
    </source>
</evidence>
<keyword evidence="8 10" id="KW-1133">Transmembrane helix</keyword>
<dbReference type="Gene3D" id="3.40.50.300">
    <property type="entry name" value="P-loop containing nucleotide triphosphate hydrolases"/>
    <property type="match status" value="1"/>
</dbReference>
<evidence type="ECO:0000256" key="1">
    <source>
        <dbReference type="ARBA" id="ARBA00004651"/>
    </source>
</evidence>
<keyword evidence="4" id="KW-0997">Cell inner membrane</keyword>
<dbReference type="InterPro" id="IPR017871">
    <property type="entry name" value="ABC_transporter-like_CS"/>
</dbReference>
<proteinExistence type="predicted"/>
<dbReference type="InterPro" id="IPR036640">
    <property type="entry name" value="ABC1_TM_sf"/>
</dbReference>
<feature type="transmembrane region" description="Helical" evidence="10">
    <location>
        <begin position="68"/>
        <end position="92"/>
    </location>
</feature>
<dbReference type="PROSITE" id="PS50929">
    <property type="entry name" value="ABC_TM1F"/>
    <property type="match status" value="1"/>
</dbReference>
<evidence type="ECO:0000256" key="6">
    <source>
        <dbReference type="ARBA" id="ARBA00022741"/>
    </source>
</evidence>
<dbReference type="GO" id="GO:0005524">
    <property type="term" value="F:ATP binding"/>
    <property type="evidence" value="ECO:0007669"/>
    <property type="project" value="UniProtKB-KW"/>
</dbReference>
<dbReference type="AlphaFoldDB" id="A0A931AGF0"/>
<dbReference type="InterPro" id="IPR003593">
    <property type="entry name" value="AAA+_ATPase"/>
</dbReference>
<dbReference type="GO" id="GO:0015421">
    <property type="term" value="F:ABC-type oligopeptide transporter activity"/>
    <property type="evidence" value="ECO:0007669"/>
    <property type="project" value="TreeGrafter"/>
</dbReference>
<keyword evidence="9 10" id="KW-0472">Membrane</keyword>
<dbReference type="Proteomes" id="UP000605361">
    <property type="component" value="Unassembled WGS sequence"/>
</dbReference>
<comment type="subcellular location">
    <subcellularLocation>
        <location evidence="1">Cell membrane</location>
        <topology evidence="1">Multi-pass membrane protein</topology>
    </subcellularLocation>
</comment>
<evidence type="ECO:0000256" key="5">
    <source>
        <dbReference type="ARBA" id="ARBA00022692"/>
    </source>
</evidence>
<evidence type="ECO:0000313" key="14">
    <source>
        <dbReference type="Proteomes" id="UP000605361"/>
    </source>
</evidence>
<dbReference type="GO" id="GO:0016887">
    <property type="term" value="F:ATP hydrolysis activity"/>
    <property type="evidence" value="ECO:0007669"/>
    <property type="project" value="InterPro"/>
</dbReference>
<feature type="domain" description="ABC transporter" evidence="11">
    <location>
        <begin position="352"/>
        <end position="586"/>
    </location>
</feature>
<evidence type="ECO:0000313" key="13">
    <source>
        <dbReference type="EMBL" id="MBF8188717.1"/>
    </source>
</evidence>
<dbReference type="GO" id="GO:0005886">
    <property type="term" value="C:plasma membrane"/>
    <property type="evidence" value="ECO:0007669"/>
    <property type="project" value="UniProtKB-SubCell"/>
</dbReference>
<dbReference type="InterPro" id="IPR027417">
    <property type="entry name" value="P-loop_NTPase"/>
</dbReference>
<evidence type="ECO:0000259" key="11">
    <source>
        <dbReference type="PROSITE" id="PS50893"/>
    </source>
</evidence>
<dbReference type="InterPro" id="IPR039421">
    <property type="entry name" value="Type_1_exporter"/>
</dbReference>
<accession>A0A931AGF0</accession>
<evidence type="ECO:0000256" key="7">
    <source>
        <dbReference type="ARBA" id="ARBA00022840"/>
    </source>
</evidence>
<evidence type="ECO:0000256" key="10">
    <source>
        <dbReference type="SAM" id="Phobius"/>
    </source>
</evidence>
<keyword evidence="6" id="KW-0547">Nucleotide-binding</keyword>
<dbReference type="SMART" id="SM00382">
    <property type="entry name" value="AAA"/>
    <property type="match status" value="1"/>
</dbReference>
<protein>
    <submittedName>
        <fullName evidence="13">ABC transporter ATP-binding protein</fullName>
    </submittedName>
</protein>
<dbReference type="PROSITE" id="PS50893">
    <property type="entry name" value="ABC_TRANSPORTER_2"/>
    <property type="match status" value="1"/>
</dbReference>
<feature type="transmembrane region" description="Helical" evidence="10">
    <location>
        <begin position="254"/>
        <end position="276"/>
    </location>
</feature>
<dbReference type="RefSeq" id="WP_195897662.1">
    <property type="nucleotide sequence ID" value="NZ_JADOGI010000073.1"/>
</dbReference>
<keyword evidence="5 10" id="KW-0812">Transmembrane</keyword>
<keyword evidence="3" id="KW-1003">Cell membrane</keyword>
<sequence>MTAQSIRANSERSALATIRQGLSFTPEFRKGLAVTLLLAVVATVGKIIVPIAVQQTIDTGLKDGTPDIPYITSAVLVCAAAVLLTALSAYVMNVRLYKATESSLATLRVRGFRHVHDLSVLTQNTERRGALVSRVTNDIDQISNFMQWGGLMIIVSFGQLFVATVLMFVYSWQLTLLVWACFVPLLIALPRFQRLLSRAYTVVRERTGDMLAAVSESVVGAAVIRAYASERRTAERIDHTVNANRSAQIRAQTIVGFVFPLTEIVAAVAIAGIVLLGVRLGLSGGISQGQLVAFLFLVTLFVSPLQTATEVLNEAQNAVAGWRRILGVLDTPPDVADPGEQGVGLPRGPISVAFEDVHFSYPGGVPVLHEITLRIPPRSRIAVVGETGSGKTTFAKLLTRLMDPVSGRVTVDGHDLRDVRFSSLRERIVMVPQDGFLFDGTLEENVRYGKPSAVTEEIELAMTELGLADWVEGLPGGLDTPVGQRGESLSAGERQLVALARAYLADPDLLLLDEATSAVDPATEVRLARALEGVTRGRTAISIAHRLSTAENADEVLVFDSGRLVQRGPHAELVKEPGVYAGLHASWISAAHS</sequence>
<dbReference type="PANTHER" id="PTHR43394">
    <property type="entry name" value="ATP-DEPENDENT PERMEASE MDL1, MITOCHONDRIAL"/>
    <property type="match status" value="1"/>
</dbReference>